<dbReference type="PROSITE" id="PS51257">
    <property type="entry name" value="PROKAR_LIPOPROTEIN"/>
    <property type="match status" value="1"/>
</dbReference>
<reference evidence="1 2" key="1">
    <citation type="submission" date="2018-11" db="EMBL/GenBank/DDBJ databases">
        <authorList>
            <person name="Zhou Z."/>
            <person name="Wang G."/>
        </authorList>
    </citation>
    <scope>NUCLEOTIDE SEQUENCE [LARGE SCALE GENOMIC DNA]</scope>
    <source>
        <strain evidence="1 2">KCTC52004</strain>
    </source>
</reference>
<accession>A0A3P1C3R8</accession>
<evidence type="ECO:0000313" key="1">
    <source>
        <dbReference type="EMBL" id="RRB07676.1"/>
    </source>
</evidence>
<keyword evidence="2" id="KW-1185">Reference proteome</keyword>
<dbReference type="EMBL" id="RQJO01000007">
    <property type="protein sequence ID" value="RRB07676.1"/>
    <property type="molecule type" value="Genomic_DNA"/>
</dbReference>
<sequence>MNNRSPHLPYLLQLVLIGMLQSCRFLEIGVSDYPPNDRTKLKGPSDKTLETQIVRLTELVTYPFYGSTFQTNQQLLLFGHNEAAGRLALIASSGVSELPKSALSDVFVTPSGTIWGVKYLNDGFMIRQLINGKWEDQGTIDGLNYYKTVRITDQEIWFTTSKGLVSWDINLKKVNQLTGIDRSRVFTEHFSVESVENELTIFQNQNLKNPIVRLKIKSLGIKKGISNEIWGVFEDKNQHVWFVVKDADWDGILFKFDGKNLTKLTTIPVGNFDSGRSVDQYNLNKTGNLWVRIDGINYIYRQDGQWILPQFDLLKNTLYAGTVFTNTQGNLVIASFQKLYSINS</sequence>
<protein>
    <submittedName>
        <fullName evidence="1">Uncharacterized protein</fullName>
    </submittedName>
</protein>
<gene>
    <name evidence="1" type="ORF">EHT25_07860</name>
</gene>
<evidence type="ECO:0000313" key="2">
    <source>
        <dbReference type="Proteomes" id="UP000271925"/>
    </source>
</evidence>
<organism evidence="1 2">
    <name type="scientific">Larkinella rosea</name>
    <dbReference type="NCBI Taxonomy" id="2025312"/>
    <lineage>
        <taxon>Bacteria</taxon>
        <taxon>Pseudomonadati</taxon>
        <taxon>Bacteroidota</taxon>
        <taxon>Cytophagia</taxon>
        <taxon>Cytophagales</taxon>
        <taxon>Spirosomataceae</taxon>
        <taxon>Larkinella</taxon>
    </lineage>
</organism>
<dbReference type="AlphaFoldDB" id="A0A3P1C3R8"/>
<comment type="caution">
    <text evidence="1">The sequence shown here is derived from an EMBL/GenBank/DDBJ whole genome shotgun (WGS) entry which is preliminary data.</text>
</comment>
<name>A0A3P1C3R8_9BACT</name>
<dbReference type="OrthoDB" id="943163at2"/>
<proteinExistence type="predicted"/>
<dbReference type="Proteomes" id="UP000271925">
    <property type="component" value="Unassembled WGS sequence"/>
</dbReference>
<dbReference type="RefSeq" id="WP_124872985.1">
    <property type="nucleotide sequence ID" value="NZ_RQJO01000007.1"/>
</dbReference>